<evidence type="ECO:0000256" key="1">
    <source>
        <dbReference type="SAM" id="MobiDB-lite"/>
    </source>
</evidence>
<evidence type="ECO:0000313" key="3">
    <source>
        <dbReference type="EMBL" id="KAK3049178.1"/>
    </source>
</evidence>
<gene>
    <name evidence="3" type="ORF">LTR09_009597</name>
</gene>
<dbReference type="InterPro" id="IPR039251">
    <property type="entry name" value="OXLD1"/>
</dbReference>
<feature type="compositionally biased region" description="Basic and acidic residues" evidence="1">
    <location>
        <begin position="151"/>
        <end position="161"/>
    </location>
</feature>
<dbReference type="EMBL" id="JAWDJX010000042">
    <property type="protein sequence ID" value="KAK3049178.1"/>
    <property type="molecule type" value="Genomic_DNA"/>
</dbReference>
<dbReference type="Pfam" id="PF09791">
    <property type="entry name" value="Oxidored-like"/>
    <property type="match status" value="1"/>
</dbReference>
<proteinExistence type="predicted"/>
<dbReference type="PANTHER" id="PTHR21193">
    <property type="entry name" value="OXIDOREDUCTASE-LIKE DOMAIN-CONTAINING PROTEIN 1"/>
    <property type="match status" value="1"/>
</dbReference>
<accession>A0AAJ0D8Q0</accession>
<feature type="domain" description="Oxidoreductase-like" evidence="2">
    <location>
        <begin position="111"/>
        <end position="154"/>
    </location>
</feature>
<dbReference type="GO" id="GO:0005739">
    <property type="term" value="C:mitochondrion"/>
    <property type="evidence" value="ECO:0007669"/>
    <property type="project" value="TreeGrafter"/>
</dbReference>
<evidence type="ECO:0000259" key="2">
    <source>
        <dbReference type="Pfam" id="PF09791"/>
    </source>
</evidence>
<reference evidence="3" key="1">
    <citation type="submission" date="2023-04" db="EMBL/GenBank/DDBJ databases">
        <title>Black Yeasts Isolated from many extreme environments.</title>
        <authorList>
            <person name="Coleine C."/>
            <person name="Stajich J.E."/>
            <person name="Selbmann L."/>
        </authorList>
    </citation>
    <scope>NUCLEOTIDE SEQUENCE</scope>
    <source>
        <strain evidence="3">CCFEE 5312</strain>
    </source>
</reference>
<evidence type="ECO:0000313" key="4">
    <source>
        <dbReference type="Proteomes" id="UP001271007"/>
    </source>
</evidence>
<protein>
    <recommendedName>
        <fullName evidence="2">Oxidoreductase-like domain-containing protein</fullName>
    </recommendedName>
</protein>
<organism evidence="3 4">
    <name type="scientific">Extremus antarcticus</name>
    <dbReference type="NCBI Taxonomy" id="702011"/>
    <lineage>
        <taxon>Eukaryota</taxon>
        <taxon>Fungi</taxon>
        <taxon>Dikarya</taxon>
        <taxon>Ascomycota</taxon>
        <taxon>Pezizomycotina</taxon>
        <taxon>Dothideomycetes</taxon>
        <taxon>Dothideomycetidae</taxon>
        <taxon>Mycosphaerellales</taxon>
        <taxon>Extremaceae</taxon>
        <taxon>Extremus</taxon>
    </lineage>
</organism>
<dbReference type="AlphaFoldDB" id="A0AAJ0D8Q0"/>
<feature type="region of interest" description="Disordered" evidence="1">
    <location>
        <begin position="151"/>
        <end position="186"/>
    </location>
</feature>
<dbReference type="InterPro" id="IPR019180">
    <property type="entry name" value="Oxidoreductase-like_N"/>
</dbReference>
<sequence>MRRAIQACLNNPTCRPEISCPPRATQFVSTTSLRHRSDNTLSFPGFHPDPLDAPLSTIVPQTRPPLPIPPPEDLPKTDSEAKIARARVVFGSRLAGPIERRKALDSASTNIAGVLVPPKPLEPDNCCMSGCVNCVWDLFRDDLEEWAEKSAEARGKLEGQRRRDRMMGGGMPGSVAGSVEEDGGGGKLEWGGEGVDLFEGIPVGIREFMKTEKKLKERHRREKTSGG</sequence>
<dbReference type="PANTHER" id="PTHR21193:SF3">
    <property type="entry name" value="OXIDOREDUCTASE-LIKE DOMAIN-CONTAINING PROTEIN 1"/>
    <property type="match status" value="1"/>
</dbReference>
<name>A0AAJ0D8Q0_9PEZI</name>
<dbReference type="Proteomes" id="UP001271007">
    <property type="component" value="Unassembled WGS sequence"/>
</dbReference>
<keyword evidence="4" id="KW-1185">Reference proteome</keyword>
<comment type="caution">
    <text evidence="3">The sequence shown here is derived from an EMBL/GenBank/DDBJ whole genome shotgun (WGS) entry which is preliminary data.</text>
</comment>